<sequence>QAFSSQCRHLNVEDTQKSLSESFLIEKKALNERHPTEEMSALSNSPISSDASMSLWVDSFCRCRRLNVVDTQKSNIKSALS</sequence>
<organism evidence="1 2">
    <name type="scientific">Pristionchus mayeri</name>
    <dbReference type="NCBI Taxonomy" id="1317129"/>
    <lineage>
        <taxon>Eukaryota</taxon>
        <taxon>Metazoa</taxon>
        <taxon>Ecdysozoa</taxon>
        <taxon>Nematoda</taxon>
        <taxon>Chromadorea</taxon>
        <taxon>Rhabditida</taxon>
        <taxon>Rhabditina</taxon>
        <taxon>Diplogasteromorpha</taxon>
        <taxon>Diplogasteroidea</taxon>
        <taxon>Neodiplogasteridae</taxon>
        <taxon>Pristionchus</taxon>
    </lineage>
</organism>
<name>A0AAN4ZTN1_9BILA</name>
<evidence type="ECO:0000313" key="1">
    <source>
        <dbReference type="EMBL" id="GMR43600.1"/>
    </source>
</evidence>
<dbReference type="EMBL" id="BTRK01000003">
    <property type="protein sequence ID" value="GMR43600.1"/>
    <property type="molecule type" value="Genomic_DNA"/>
</dbReference>
<keyword evidence="2" id="KW-1185">Reference proteome</keyword>
<feature type="non-terminal residue" evidence="1">
    <location>
        <position position="81"/>
    </location>
</feature>
<reference evidence="2" key="1">
    <citation type="submission" date="2022-10" db="EMBL/GenBank/DDBJ databases">
        <title>Genome assembly of Pristionchus species.</title>
        <authorList>
            <person name="Yoshida K."/>
            <person name="Sommer R.J."/>
        </authorList>
    </citation>
    <scope>NUCLEOTIDE SEQUENCE [LARGE SCALE GENOMIC DNA]</scope>
    <source>
        <strain evidence="2">RS5460</strain>
    </source>
</reference>
<dbReference type="AlphaFoldDB" id="A0AAN4ZTN1"/>
<dbReference type="Proteomes" id="UP001328107">
    <property type="component" value="Unassembled WGS sequence"/>
</dbReference>
<protein>
    <submittedName>
        <fullName evidence="1">Uncharacterized protein</fullName>
    </submittedName>
</protein>
<feature type="non-terminal residue" evidence="1">
    <location>
        <position position="1"/>
    </location>
</feature>
<gene>
    <name evidence="1" type="ORF">PMAYCL1PPCAC_13795</name>
</gene>
<comment type="caution">
    <text evidence="1">The sequence shown here is derived from an EMBL/GenBank/DDBJ whole genome shotgun (WGS) entry which is preliminary data.</text>
</comment>
<accession>A0AAN4ZTN1</accession>
<evidence type="ECO:0000313" key="2">
    <source>
        <dbReference type="Proteomes" id="UP001328107"/>
    </source>
</evidence>
<proteinExistence type="predicted"/>